<dbReference type="PROSITE" id="PS50025">
    <property type="entry name" value="LAM_G_DOMAIN"/>
    <property type="match status" value="1"/>
</dbReference>
<dbReference type="Pfam" id="PF02210">
    <property type="entry name" value="Laminin_G_2"/>
    <property type="match status" value="1"/>
</dbReference>
<protein>
    <submittedName>
        <fullName evidence="4">LAM_G_DOMAIN domain-containing protein</fullName>
    </submittedName>
</protein>
<evidence type="ECO:0000256" key="1">
    <source>
        <dbReference type="PROSITE-ProRule" id="PRU00122"/>
    </source>
</evidence>
<dbReference type="InterPro" id="IPR013320">
    <property type="entry name" value="ConA-like_dom_sf"/>
</dbReference>
<evidence type="ECO:0000313" key="4">
    <source>
        <dbReference type="WBParaSite" id="MhA1_Contig458.frz3.gene4"/>
    </source>
</evidence>
<feature type="domain" description="Laminin G" evidence="2">
    <location>
        <begin position="113"/>
        <end position="288"/>
    </location>
</feature>
<evidence type="ECO:0000313" key="3">
    <source>
        <dbReference type="Proteomes" id="UP000095281"/>
    </source>
</evidence>
<sequence>MSFKCAKDQKLMKYLNDDKRPSVWYTTRNGQQGLQWGNTPPFSRMCPCALNNSCKLNLKCNCDSGEPSLDEGINSNIQLLPILQLFIGGGTNSQSLANISIGPLKCSGNYISEIITFTDRNQRLITSFNFNNSKTFYTSINIKLTHKSLTIFTFTSTNQERWFQLSIRNGYLVGQIVNGGLINEIISDILINDNNWHLISWEVDEQKQILSVDYKEKILKDFYILPKTSILIIGSRTYLSDRSGFAGQLKHFILNGEYIRLGQLAKKLLGNGIQLGDWGASKENNGKCKNEGICEELYDGFKCK</sequence>
<dbReference type="AlphaFoldDB" id="A0A1I8BQF4"/>
<dbReference type="InterPro" id="IPR001791">
    <property type="entry name" value="Laminin_G"/>
</dbReference>
<evidence type="ECO:0000259" key="2">
    <source>
        <dbReference type="PROSITE" id="PS50025"/>
    </source>
</evidence>
<dbReference type="SUPFAM" id="SSF49899">
    <property type="entry name" value="Concanavalin A-like lectins/glucanases"/>
    <property type="match status" value="1"/>
</dbReference>
<dbReference type="Gene3D" id="2.60.120.200">
    <property type="match status" value="1"/>
</dbReference>
<dbReference type="WBParaSite" id="MhA1_Contig458.frz3.gene4">
    <property type="protein sequence ID" value="MhA1_Contig458.frz3.gene4"/>
    <property type="gene ID" value="MhA1_Contig458.frz3.gene4"/>
</dbReference>
<organism evidence="3 4">
    <name type="scientific">Meloidogyne hapla</name>
    <name type="common">Root-knot nematode worm</name>
    <dbReference type="NCBI Taxonomy" id="6305"/>
    <lineage>
        <taxon>Eukaryota</taxon>
        <taxon>Metazoa</taxon>
        <taxon>Ecdysozoa</taxon>
        <taxon>Nematoda</taxon>
        <taxon>Chromadorea</taxon>
        <taxon>Rhabditida</taxon>
        <taxon>Tylenchina</taxon>
        <taxon>Tylenchomorpha</taxon>
        <taxon>Tylenchoidea</taxon>
        <taxon>Meloidogynidae</taxon>
        <taxon>Meloidogyninae</taxon>
        <taxon>Meloidogyne</taxon>
    </lineage>
</organism>
<dbReference type="Proteomes" id="UP000095281">
    <property type="component" value="Unplaced"/>
</dbReference>
<accession>A0A1I8BQF4</accession>
<name>A0A1I8BQF4_MELHA</name>
<comment type="caution">
    <text evidence="1">Lacks conserved residue(s) required for the propagation of feature annotation.</text>
</comment>
<proteinExistence type="predicted"/>
<dbReference type="SMART" id="SM00282">
    <property type="entry name" value="LamG"/>
    <property type="match status" value="1"/>
</dbReference>
<keyword evidence="3" id="KW-1185">Reference proteome</keyword>
<reference evidence="4" key="1">
    <citation type="submission" date="2016-11" db="UniProtKB">
        <authorList>
            <consortium name="WormBaseParasite"/>
        </authorList>
    </citation>
    <scope>IDENTIFICATION</scope>
</reference>